<dbReference type="PANTHER" id="PTHR38133:SF1">
    <property type="entry name" value="SLR1429 PROTEIN"/>
    <property type="match status" value="1"/>
</dbReference>
<evidence type="ECO:0000313" key="3">
    <source>
        <dbReference type="EMBL" id="GAA4812846.1"/>
    </source>
</evidence>
<dbReference type="PROSITE" id="PS50966">
    <property type="entry name" value="ZF_SWIM"/>
    <property type="match status" value="1"/>
</dbReference>
<dbReference type="EMBL" id="BAABKQ010000001">
    <property type="protein sequence ID" value="GAA4812846.1"/>
    <property type="molecule type" value="Genomic_DNA"/>
</dbReference>
<dbReference type="PANTHER" id="PTHR38133">
    <property type="entry name" value="SLR1429 PROTEIN"/>
    <property type="match status" value="1"/>
</dbReference>
<keyword evidence="1" id="KW-0863">Zinc-finger</keyword>
<dbReference type="Proteomes" id="UP001500839">
    <property type="component" value="Unassembled WGS sequence"/>
</dbReference>
<dbReference type="Pfam" id="PF04434">
    <property type="entry name" value="SWIM"/>
    <property type="match status" value="1"/>
</dbReference>
<gene>
    <name evidence="3" type="ORF">GCM10023353_17140</name>
</gene>
<reference evidence="4" key="1">
    <citation type="journal article" date="2019" name="Int. J. Syst. Evol. Microbiol.">
        <title>The Global Catalogue of Microorganisms (GCM) 10K type strain sequencing project: providing services to taxonomists for standard genome sequencing and annotation.</title>
        <authorList>
            <consortium name="The Broad Institute Genomics Platform"/>
            <consortium name="The Broad Institute Genome Sequencing Center for Infectious Disease"/>
            <person name="Wu L."/>
            <person name="Ma J."/>
        </authorList>
    </citation>
    <scope>NUCLEOTIDE SEQUENCE [LARGE SCALE GENOMIC DNA]</scope>
    <source>
        <strain evidence="4">JCM 18542</strain>
    </source>
</reference>
<organism evidence="3 4">
    <name type="scientific">Tomitella cavernea</name>
    <dbReference type="NCBI Taxonomy" id="1387982"/>
    <lineage>
        <taxon>Bacteria</taxon>
        <taxon>Bacillati</taxon>
        <taxon>Actinomycetota</taxon>
        <taxon>Actinomycetes</taxon>
        <taxon>Mycobacteriales</taxon>
        <taxon>Tomitella</taxon>
    </lineage>
</organism>
<dbReference type="InterPro" id="IPR007527">
    <property type="entry name" value="Znf_SWIM"/>
</dbReference>
<protein>
    <recommendedName>
        <fullName evidence="2">SWIM-type domain-containing protein</fullName>
    </recommendedName>
</protein>
<feature type="domain" description="SWIM-type" evidence="2">
    <location>
        <begin position="116"/>
        <end position="151"/>
    </location>
</feature>
<name>A0ABP9CN24_9ACTN</name>
<accession>A0ABP9CN24</accession>
<evidence type="ECO:0000259" key="2">
    <source>
        <dbReference type="PROSITE" id="PS50966"/>
    </source>
</evidence>
<keyword evidence="1" id="KW-0862">Zinc</keyword>
<evidence type="ECO:0000256" key="1">
    <source>
        <dbReference type="PROSITE-ProRule" id="PRU00325"/>
    </source>
</evidence>
<evidence type="ECO:0000313" key="4">
    <source>
        <dbReference type="Proteomes" id="UP001500839"/>
    </source>
</evidence>
<keyword evidence="4" id="KW-1185">Reference proteome</keyword>
<sequence>MSSRRTSPRGPGLVLRFADGGTGWGGRLARVLERIIEADALRSGRRVARSGQVLSLRVTPGAVRGVVQGSQPDPFETVCAVRELDGYDRAEIVAQVRAEPGILTALASGEVPESLAERLLPADSADLDFDCTCPDYSWPCKHGAALLLLTAQEVGVRPLQILAWRGLAVDSLVEAVATATDEEPARVGGDPFAVRGSLPPMPGPDAGAGPAIDRLDTSRLRAVLRLWDPDTSHAERDLRGLYRRFMAD</sequence>
<proteinExistence type="predicted"/>
<comment type="caution">
    <text evidence="3">The sequence shown here is derived from an EMBL/GenBank/DDBJ whole genome shotgun (WGS) entry which is preliminary data.</text>
</comment>
<keyword evidence="1" id="KW-0479">Metal-binding</keyword>
<dbReference type="RefSeq" id="WP_200172012.1">
    <property type="nucleotide sequence ID" value="NZ_BAABKQ010000001.1"/>
</dbReference>